<evidence type="ECO:0000313" key="2">
    <source>
        <dbReference type="EMBL" id="PFH61613.1"/>
    </source>
</evidence>
<reference evidence="2 3" key="1">
    <citation type="journal article" date="2015" name="BMC Genomics">
        <title>Gene expression during zombie ant biting behavior reflects the complexity underlying fungal parasitic behavioral manipulation.</title>
        <authorList>
            <person name="de Bekker C."/>
            <person name="Ohm R.A."/>
            <person name="Loreto R.G."/>
            <person name="Sebastian A."/>
            <person name="Albert I."/>
            <person name="Merrow M."/>
            <person name="Brachmann A."/>
            <person name="Hughes D.P."/>
        </authorList>
    </citation>
    <scope>NUCLEOTIDE SEQUENCE [LARGE SCALE GENOMIC DNA]</scope>
    <source>
        <strain evidence="2 3">SC16a</strain>
    </source>
</reference>
<dbReference type="GO" id="GO:0005759">
    <property type="term" value="C:mitochondrial matrix"/>
    <property type="evidence" value="ECO:0007669"/>
    <property type="project" value="TreeGrafter"/>
</dbReference>
<gene>
    <name evidence="2" type="ORF">XA68_16874</name>
</gene>
<keyword evidence="3" id="KW-1185">Reference proteome</keyword>
<accession>A0A2A9PL47</accession>
<dbReference type="STRING" id="268505.A0A2A9PL47"/>
<dbReference type="GO" id="GO:0034551">
    <property type="term" value="P:mitochondrial respiratory chain complex III assembly"/>
    <property type="evidence" value="ECO:0007669"/>
    <property type="project" value="TreeGrafter"/>
</dbReference>
<dbReference type="GO" id="GO:0044183">
    <property type="term" value="F:protein folding chaperone"/>
    <property type="evidence" value="ECO:0007669"/>
    <property type="project" value="TreeGrafter"/>
</dbReference>
<feature type="region of interest" description="Disordered" evidence="1">
    <location>
        <begin position="74"/>
        <end position="100"/>
    </location>
</feature>
<dbReference type="PANTHER" id="PTHR46749">
    <property type="entry name" value="COMPLEX III ASSEMBLY FACTOR LYRM7"/>
    <property type="match status" value="1"/>
</dbReference>
<evidence type="ECO:0000256" key="1">
    <source>
        <dbReference type="SAM" id="MobiDB-lite"/>
    </source>
</evidence>
<evidence type="ECO:0000313" key="3">
    <source>
        <dbReference type="Proteomes" id="UP000037136"/>
    </source>
</evidence>
<proteinExistence type="predicted"/>
<dbReference type="OrthoDB" id="529194at2759"/>
<dbReference type="InterPro" id="IPR050435">
    <property type="entry name" value="MZM1/LYRM7"/>
</dbReference>
<dbReference type="Proteomes" id="UP000037136">
    <property type="component" value="Unassembled WGS sequence"/>
</dbReference>
<protein>
    <submittedName>
        <fullName evidence="2">Uncharacterized protein</fullName>
    </submittedName>
</protein>
<name>A0A2A9PL47_OPHUN</name>
<reference evidence="2 3" key="2">
    <citation type="journal article" date="2017" name="Sci. Rep.">
        <title>Ant-infecting Ophiocordyceps genomes reveal a high diversity of potential behavioral manipulation genes and a possible major role for enterotoxins.</title>
        <authorList>
            <person name="de Bekker C."/>
            <person name="Ohm R.A."/>
            <person name="Evans H.C."/>
            <person name="Brachmann A."/>
            <person name="Hughes D.P."/>
        </authorList>
    </citation>
    <scope>NUCLEOTIDE SEQUENCE [LARGE SCALE GENOMIC DNA]</scope>
    <source>
        <strain evidence="2 3">SC16a</strain>
    </source>
</reference>
<sequence>MCIGTCCVPRASPSKQRIQHAFRQGSSLEPSSNEAQAAIKHGKDIARFLRTNVVQGWRDGPEDNTYKLRIHEHTERGDNESIGNSCRRQRVYNEARMNSS</sequence>
<organism evidence="2 3">
    <name type="scientific">Ophiocordyceps unilateralis</name>
    <name type="common">Zombie-ant fungus</name>
    <name type="synonym">Torrubia unilateralis</name>
    <dbReference type="NCBI Taxonomy" id="268505"/>
    <lineage>
        <taxon>Eukaryota</taxon>
        <taxon>Fungi</taxon>
        <taxon>Dikarya</taxon>
        <taxon>Ascomycota</taxon>
        <taxon>Pezizomycotina</taxon>
        <taxon>Sordariomycetes</taxon>
        <taxon>Hypocreomycetidae</taxon>
        <taxon>Hypocreales</taxon>
        <taxon>Ophiocordycipitaceae</taxon>
        <taxon>Ophiocordyceps</taxon>
    </lineage>
</organism>
<dbReference type="PANTHER" id="PTHR46749:SF1">
    <property type="entry name" value="COMPLEX III ASSEMBLY FACTOR LYRM7"/>
    <property type="match status" value="1"/>
</dbReference>
<comment type="caution">
    <text evidence="2">The sequence shown here is derived from an EMBL/GenBank/DDBJ whole genome shotgun (WGS) entry which is preliminary data.</text>
</comment>
<dbReference type="AlphaFoldDB" id="A0A2A9PL47"/>
<dbReference type="EMBL" id="LAZP02000063">
    <property type="protein sequence ID" value="PFH61613.1"/>
    <property type="molecule type" value="Genomic_DNA"/>
</dbReference>